<keyword evidence="1" id="KW-1133">Transmembrane helix</keyword>
<comment type="caution">
    <text evidence="2">The sequence shown here is derived from an EMBL/GenBank/DDBJ whole genome shotgun (WGS) entry which is preliminary data.</text>
</comment>
<dbReference type="OrthoDB" id="227605at2"/>
<keyword evidence="3" id="KW-1185">Reference proteome</keyword>
<evidence type="ECO:0000313" key="3">
    <source>
        <dbReference type="Proteomes" id="UP000316213"/>
    </source>
</evidence>
<dbReference type="RefSeq" id="WP_146576447.1">
    <property type="nucleotide sequence ID" value="NZ_SJPM01000001.1"/>
</dbReference>
<feature type="transmembrane region" description="Helical" evidence="1">
    <location>
        <begin position="75"/>
        <end position="95"/>
    </location>
</feature>
<organism evidence="2 3">
    <name type="scientific">Neorhodopirellula pilleata</name>
    <dbReference type="NCBI Taxonomy" id="2714738"/>
    <lineage>
        <taxon>Bacteria</taxon>
        <taxon>Pseudomonadati</taxon>
        <taxon>Planctomycetota</taxon>
        <taxon>Planctomycetia</taxon>
        <taxon>Pirellulales</taxon>
        <taxon>Pirellulaceae</taxon>
        <taxon>Neorhodopirellula</taxon>
    </lineage>
</organism>
<accession>A0A5C6AX17</accession>
<proteinExistence type="predicted"/>
<dbReference type="Proteomes" id="UP000316213">
    <property type="component" value="Unassembled WGS sequence"/>
</dbReference>
<evidence type="ECO:0000256" key="1">
    <source>
        <dbReference type="SAM" id="Phobius"/>
    </source>
</evidence>
<dbReference type="AlphaFoldDB" id="A0A5C6AX17"/>
<gene>
    <name evidence="2" type="ORF">Pla100_09930</name>
</gene>
<protein>
    <submittedName>
        <fullName evidence="2">Uncharacterized protein</fullName>
    </submittedName>
</protein>
<reference evidence="2 3" key="1">
    <citation type="submission" date="2019-02" db="EMBL/GenBank/DDBJ databases">
        <title>Deep-cultivation of Planctomycetes and their phenomic and genomic characterization uncovers novel biology.</title>
        <authorList>
            <person name="Wiegand S."/>
            <person name="Jogler M."/>
            <person name="Boedeker C."/>
            <person name="Pinto D."/>
            <person name="Vollmers J."/>
            <person name="Rivas-Marin E."/>
            <person name="Kohn T."/>
            <person name="Peeters S.H."/>
            <person name="Heuer A."/>
            <person name="Rast P."/>
            <person name="Oberbeckmann S."/>
            <person name="Bunk B."/>
            <person name="Jeske O."/>
            <person name="Meyerdierks A."/>
            <person name="Storesund J.E."/>
            <person name="Kallscheuer N."/>
            <person name="Luecker S."/>
            <person name="Lage O.M."/>
            <person name="Pohl T."/>
            <person name="Merkel B.J."/>
            <person name="Hornburger P."/>
            <person name="Mueller R.-W."/>
            <person name="Bruemmer F."/>
            <person name="Labrenz M."/>
            <person name="Spormann A.M."/>
            <person name="Op Den Camp H."/>
            <person name="Overmann J."/>
            <person name="Amann R."/>
            <person name="Jetten M.S.M."/>
            <person name="Mascher T."/>
            <person name="Medema M.H."/>
            <person name="Devos D.P."/>
            <person name="Kaster A.-K."/>
            <person name="Ovreas L."/>
            <person name="Rohde M."/>
            <person name="Galperin M.Y."/>
            <person name="Jogler C."/>
        </authorList>
    </citation>
    <scope>NUCLEOTIDE SEQUENCE [LARGE SCALE GENOMIC DNA]</scope>
    <source>
        <strain evidence="2 3">Pla100</strain>
    </source>
</reference>
<dbReference type="EMBL" id="SJPM01000001">
    <property type="protein sequence ID" value="TWU04057.1"/>
    <property type="molecule type" value="Genomic_DNA"/>
</dbReference>
<keyword evidence="1" id="KW-0812">Transmembrane</keyword>
<name>A0A5C6AX17_9BACT</name>
<sequence>MHHESNSLNLLGDLDVPLREAVQRVCSNDVPRDRLEACLERVMDAVPSDIPSPDREAVSREPTVHLSRTKNRRRWIFGVTTVAAATLVLLIHFSMTSVSLADVAQAVSRKPWIHMTLRGTAKGTAEREEEFWYSPIRNVSATRHNEWTKFSDHTLRVFCSYEATERVLYRVPEFDKGQQSRLADFVEAFSLLLANGSAPDDPLAKLEFLGERRDGLTVENQKTQKVTETGREWLDYTLTLIIQGMEQPIKVLFRVDPISKLPHLGRATGQQNGQSFSMEATFDYPETGPEDIYAMGVPRDAKLVDRVPKDDLARLIAGVAAGRVRFDDFRAVVVHTHGKGPSWRNHQVEVVHRKGNRIRRDFGFFEVDPVEPPQDADMRKWWTGRAKEAQYQPASIAIAGVERMFDVRTINQPDGSQRREAVAGRPLGTGIDAEQWIPSFYTLTPDYAGRPPLGVPSQNKEAIIEPDRGDGPEGTVLLRVATSGRSDSASNPADNKKRALPGGWRFWIDPDREHLVMRWDMHGMSHIVESVAQSPKGRWYPTRVRRTSSRPKAGDDITEFYVEFDVEIPDALFDQEKPLPVEELFPKSK</sequence>
<keyword evidence="1" id="KW-0472">Membrane</keyword>
<evidence type="ECO:0000313" key="2">
    <source>
        <dbReference type="EMBL" id="TWU04057.1"/>
    </source>
</evidence>